<comment type="caution">
    <text evidence="2">The sequence shown here is derived from an EMBL/GenBank/DDBJ whole genome shotgun (WGS) entry which is preliminary data.</text>
</comment>
<name>A0A9N8QPC8_9BASI</name>
<feature type="compositionally biased region" description="Low complexity" evidence="1">
    <location>
        <begin position="47"/>
        <end position="64"/>
    </location>
</feature>
<dbReference type="Gene3D" id="3.40.50.1820">
    <property type="entry name" value="alpha/beta hydrolase"/>
    <property type="match status" value="1"/>
</dbReference>
<evidence type="ECO:0000313" key="3">
    <source>
        <dbReference type="Proteomes" id="UP000836404"/>
    </source>
</evidence>
<reference evidence="2 3" key="1">
    <citation type="submission" date="2020-10" db="EMBL/GenBank/DDBJ databases">
        <authorList>
            <person name="Sedaghatjoo S."/>
        </authorList>
    </citation>
    <scope>NUCLEOTIDE SEQUENCE [LARGE SCALE GENOMIC DNA]</scope>
    <source>
        <strain evidence="2 3">LLFL</strain>
    </source>
</reference>
<gene>
    <name evidence="2" type="ORF">JKILLFL_G3628</name>
</gene>
<evidence type="ECO:0000313" key="2">
    <source>
        <dbReference type="EMBL" id="CAD6965601.1"/>
    </source>
</evidence>
<evidence type="ECO:0000256" key="1">
    <source>
        <dbReference type="SAM" id="MobiDB-lite"/>
    </source>
</evidence>
<dbReference type="InterPro" id="IPR029058">
    <property type="entry name" value="AB_hydrolase_fold"/>
</dbReference>
<sequence>GGMGGGGMPGGLGGMGGGGMTSGVGGLSGGGGSGGGLNGGALGESTGGDSTRSGAGSDSTDDGSTAGGSDGDSSTGGGLPGAGGGLGGLGGGGGSGGLATGGTSAGCHDYVIVESRGTTELQGPSIAFKGMIRETLNSLPGEISVVTKYPATPNFFGSASIGAKWVRNYLVLRLLKPPKTSSRLAHLPFL</sequence>
<protein>
    <submittedName>
        <fullName evidence="2">Uncharacterized protein</fullName>
    </submittedName>
</protein>
<accession>A0A9N8QPC8</accession>
<feature type="non-terminal residue" evidence="2">
    <location>
        <position position="1"/>
    </location>
</feature>
<dbReference type="EMBL" id="CAJHJF010008206">
    <property type="protein sequence ID" value="CAD6965601.1"/>
    <property type="molecule type" value="Genomic_DNA"/>
</dbReference>
<keyword evidence="3" id="KW-1185">Reference proteome</keyword>
<organism evidence="2 3">
    <name type="scientific">Tilletia laevis</name>
    <dbReference type="NCBI Taxonomy" id="157183"/>
    <lineage>
        <taxon>Eukaryota</taxon>
        <taxon>Fungi</taxon>
        <taxon>Dikarya</taxon>
        <taxon>Basidiomycota</taxon>
        <taxon>Ustilaginomycotina</taxon>
        <taxon>Exobasidiomycetes</taxon>
        <taxon>Tilletiales</taxon>
        <taxon>Tilletiaceae</taxon>
        <taxon>Tilletia</taxon>
    </lineage>
</organism>
<feature type="region of interest" description="Disordered" evidence="1">
    <location>
        <begin position="1"/>
        <end position="88"/>
    </location>
</feature>
<feature type="compositionally biased region" description="Gly residues" evidence="1">
    <location>
        <begin position="65"/>
        <end position="88"/>
    </location>
</feature>
<proteinExistence type="predicted"/>
<feature type="compositionally biased region" description="Gly residues" evidence="1">
    <location>
        <begin position="1"/>
        <end position="46"/>
    </location>
</feature>
<dbReference type="AlphaFoldDB" id="A0A9N8QPC8"/>
<dbReference type="Proteomes" id="UP000836404">
    <property type="component" value="Unassembled WGS sequence"/>
</dbReference>